<dbReference type="AlphaFoldDB" id="A0A834P6K0"/>
<comment type="caution">
    <text evidence="2">The sequence shown here is derived from an EMBL/GenBank/DDBJ whole genome shotgun (WGS) entry which is preliminary data.</text>
</comment>
<evidence type="ECO:0000313" key="3">
    <source>
        <dbReference type="Proteomes" id="UP000600918"/>
    </source>
</evidence>
<organism evidence="2 3">
    <name type="scientific">Vespula pensylvanica</name>
    <name type="common">Western yellow jacket</name>
    <name type="synonym">Wasp</name>
    <dbReference type="NCBI Taxonomy" id="30213"/>
    <lineage>
        <taxon>Eukaryota</taxon>
        <taxon>Metazoa</taxon>
        <taxon>Ecdysozoa</taxon>
        <taxon>Arthropoda</taxon>
        <taxon>Hexapoda</taxon>
        <taxon>Insecta</taxon>
        <taxon>Pterygota</taxon>
        <taxon>Neoptera</taxon>
        <taxon>Endopterygota</taxon>
        <taxon>Hymenoptera</taxon>
        <taxon>Apocrita</taxon>
        <taxon>Aculeata</taxon>
        <taxon>Vespoidea</taxon>
        <taxon>Vespidae</taxon>
        <taxon>Vespinae</taxon>
        <taxon>Vespula</taxon>
    </lineage>
</organism>
<proteinExistence type="predicted"/>
<feature type="compositionally biased region" description="Polar residues" evidence="1">
    <location>
        <begin position="8"/>
        <end position="25"/>
    </location>
</feature>
<feature type="compositionally biased region" description="Gly residues" evidence="1">
    <location>
        <begin position="60"/>
        <end position="76"/>
    </location>
</feature>
<evidence type="ECO:0000256" key="1">
    <source>
        <dbReference type="SAM" id="MobiDB-lite"/>
    </source>
</evidence>
<sequence>MVRLPRQGRSSLNENKNSPVRTNYRNPLIEAQHRASGLLNYRTKEGLRPLTCPRPRGSDDIGGGGGGRGGDNGGDGSLHDFTLLFERKDKRGGWEGGWVGRIGGEDRLGETERKQPRAFCAVRLAAIMPPKLGLNCGSGNESGCSNASAPKPHIVVCCLTVPPSMFRLNG</sequence>
<feature type="region of interest" description="Disordered" evidence="1">
    <location>
        <begin position="46"/>
        <end position="77"/>
    </location>
</feature>
<reference evidence="2" key="1">
    <citation type="journal article" date="2020" name="G3 (Bethesda)">
        <title>High-Quality Assemblies for Three Invasive Social Wasps from the &lt;i&gt;Vespula&lt;/i&gt; Genus.</title>
        <authorList>
            <person name="Harrop T.W.R."/>
            <person name="Guhlin J."/>
            <person name="McLaughlin G.M."/>
            <person name="Permina E."/>
            <person name="Stockwell P."/>
            <person name="Gilligan J."/>
            <person name="Le Lec M.F."/>
            <person name="Gruber M.A.M."/>
            <person name="Quinn O."/>
            <person name="Lovegrove M."/>
            <person name="Duncan E.J."/>
            <person name="Remnant E.J."/>
            <person name="Van Eeckhoven J."/>
            <person name="Graham B."/>
            <person name="Knapp R.A."/>
            <person name="Langford K.W."/>
            <person name="Kronenberg Z."/>
            <person name="Press M.O."/>
            <person name="Eacker S.M."/>
            <person name="Wilson-Rankin E.E."/>
            <person name="Purcell J."/>
            <person name="Lester P.J."/>
            <person name="Dearden P.K."/>
        </authorList>
    </citation>
    <scope>NUCLEOTIDE SEQUENCE</scope>
    <source>
        <strain evidence="2">Volc-1</strain>
    </source>
</reference>
<dbReference type="Proteomes" id="UP000600918">
    <property type="component" value="Unassembled WGS sequence"/>
</dbReference>
<evidence type="ECO:0000313" key="2">
    <source>
        <dbReference type="EMBL" id="KAF7429924.1"/>
    </source>
</evidence>
<dbReference type="EMBL" id="JACSDY010000004">
    <property type="protein sequence ID" value="KAF7429924.1"/>
    <property type="molecule type" value="Genomic_DNA"/>
</dbReference>
<feature type="region of interest" description="Disordered" evidence="1">
    <location>
        <begin position="1"/>
        <end position="29"/>
    </location>
</feature>
<accession>A0A834P6K0</accession>
<protein>
    <submittedName>
        <fullName evidence="2">Uncharacterized protein</fullName>
    </submittedName>
</protein>
<name>A0A834P6K0_VESPE</name>
<gene>
    <name evidence="2" type="ORF">H0235_006322</name>
</gene>
<keyword evidence="3" id="KW-1185">Reference proteome</keyword>